<name>A0A7W4K6R3_9PROT</name>
<gene>
    <name evidence="2" type="ORF">HLH28_07500</name>
</gene>
<comment type="caution">
    <text evidence="2">The sequence shown here is derived from an EMBL/GenBank/DDBJ whole genome shotgun (WGS) entry which is preliminary data.</text>
</comment>
<dbReference type="CDD" id="cd00531">
    <property type="entry name" value="NTF2_like"/>
    <property type="match status" value="1"/>
</dbReference>
<keyword evidence="3" id="KW-1185">Reference proteome</keyword>
<evidence type="ECO:0000259" key="1">
    <source>
        <dbReference type="Pfam" id="PF12680"/>
    </source>
</evidence>
<feature type="domain" description="SnoaL-like" evidence="1">
    <location>
        <begin position="10"/>
        <end position="121"/>
    </location>
</feature>
<dbReference type="Gene3D" id="3.10.450.50">
    <property type="match status" value="1"/>
</dbReference>
<dbReference type="NCBIfam" id="TIGR02096">
    <property type="entry name" value="ketosteroid isomerase-related protein"/>
    <property type="match status" value="1"/>
</dbReference>
<dbReference type="Pfam" id="PF12680">
    <property type="entry name" value="SnoaL_2"/>
    <property type="match status" value="1"/>
</dbReference>
<dbReference type="Proteomes" id="UP000578030">
    <property type="component" value="Unassembled WGS sequence"/>
</dbReference>
<dbReference type="RefSeq" id="WP_182956967.1">
    <property type="nucleotide sequence ID" value="NZ_JABEQM010000005.1"/>
</dbReference>
<accession>A0A7W4K6R3</accession>
<reference evidence="2 3" key="1">
    <citation type="submission" date="2020-04" db="EMBL/GenBank/DDBJ databases">
        <title>Description of novel Gluconacetobacter.</title>
        <authorList>
            <person name="Sombolestani A."/>
        </authorList>
    </citation>
    <scope>NUCLEOTIDE SEQUENCE [LARGE SCALE GENOMIC DNA]</scope>
    <source>
        <strain evidence="2 3">LMG 27802</strain>
    </source>
</reference>
<dbReference type="InterPro" id="IPR037401">
    <property type="entry name" value="SnoaL-like"/>
</dbReference>
<dbReference type="AlphaFoldDB" id="A0A7W4K6R3"/>
<organism evidence="2 3">
    <name type="scientific">Gluconacetobacter tumulisoli</name>
    <dbReference type="NCBI Taxonomy" id="1286189"/>
    <lineage>
        <taxon>Bacteria</taxon>
        <taxon>Pseudomonadati</taxon>
        <taxon>Pseudomonadota</taxon>
        <taxon>Alphaproteobacteria</taxon>
        <taxon>Acetobacterales</taxon>
        <taxon>Acetobacteraceae</taxon>
        <taxon>Gluconacetobacter</taxon>
    </lineage>
</organism>
<proteinExistence type="predicted"/>
<evidence type="ECO:0000313" key="3">
    <source>
        <dbReference type="Proteomes" id="UP000578030"/>
    </source>
</evidence>
<evidence type="ECO:0000313" key="2">
    <source>
        <dbReference type="EMBL" id="MBB2201425.1"/>
    </source>
</evidence>
<dbReference type="EMBL" id="JABEQM010000005">
    <property type="protein sequence ID" value="MBB2201425.1"/>
    <property type="molecule type" value="Genomic_DNA"/>
</dbReference>
<dbReference type="InterPro" id="IPR032710">
    <property type="entry name" value="NTF2-like_dom_sf"/>
</dbReference>
<dbReference type="SUPFAM" id="SSF54427">
    <property type="entry name" value="NTF2-like"/>
    <property type="match status" value="1"/>
</dbReference>
<dbReference type="InterPro" id="IPR011721">
    <property type="entry name" value="CHP02096"/>
</dbReference>
<sequence length="138" mass="15106">MSIDATRALIETYYATFNTGDRDAFLALLDDDVAHDINQGGREVGRDLFRVFLARMDRCYSETITDVVVMVNADGTRAAAEFVVHGTYLATDDGLPPASGQTYVLPAGAFFTVRDGKVARISNFYNLPDWTRQVTGGA</sequence>
<protein>
    <submittedName>
        <fullName evidence="2">SnoaL-like domain-containing protein</fullName>
    </submittedName>
</protein>